<sequence>MIFAIKIAFVLISAFMLYSVHAKIKQQKKFTLQALTALVLICTTAGLGGVNNSPGPHYTANEVSNIKAHYNDEKSRSKSLKTADKEADKELLKAQNDRKKAELAYNKQKPEFEKEEKERRQAAEEKEKQEAAAKEEQKKQQEEEEKQKQLAAEQQAQKEQEQQRAAAQASAQSQQAQNEQKKEDPQGAMVWIAPTSGKRYHFDPNCRGLNRAKSTTQMTKDNAVAQGYTLCGFEGG</sequence>
<reference evidence="2 3" key="1">
    <citation type="journal article" date="2023" name="Microbiol. Spectr.">
        <title>Symbiosis of Carpenter Bees with Uncharacterized Lactic Acid Bacteria Showing NAD Auxotrophy.</title>
        <authorList>
            <person name="Kawasaki S."/>
            <person name="Ozawa K."/>
            <person name="Mori T."/>
            <person name="Yamamoto A."/>
            <person name="Ito M."/>
            <person name="Ohkuma M."/>
            <person name="Sakamoto M."/>
            <person name="Matsutani M."/>
        </authorList>
    </citation>
    <scope>NUCLEOTIDE SEQUENCE [LARGE SCALE GENOMIC DNA]</scope>
    <source>
        <strain evidence="2 3">XA3</strain>
    </source>
</reference>
<dbReference type="EMBL" id="AP026802">
    <property type="protein sequence ID" value="BDR58705.1"/>
    <property type="molecule type" value="Genomic_DNA"/>
</dbReference>
<protein>
    <submittedName>
        <fullName evidence="2">Uncharacterized protein</fullName>
    </submittedName>
</protein>
<evidence type="ECO:0000313" key="2">
    <source>
        <dbReference type="EMBL" id="BDR58705.1"/>
    </source>
</evidence>
<feature type="compositionally biased region" description="Basic and acidic residues" evidence="1">
    <location>
        <begin position="92"/>
        <end position="148"/>
    </location>
</feature>
<dbReference type="KEGG" id="xap:XA3_11460"/>
<evidence type="ECO:0000313" key="3">
    <source>
        <dbReference type="Proteomes" id="UP001321861"/>
    </source>
</evidence>
<evidence type="ECO:0000256" key="1">
    <source>
        <dbReference type="SAM" id="MobiDB-lite"/>
    </source>
</evidence>
<dbReference type="RefSeq" id="WP_317634542.1">
    <property type="nucleotide sequence ID" value="NZ_AP026802.1"/>
</dbReference>
<dbReference type="AlphaFoldDB" id="A0AAU9DAX6"/>
<proteinExistence type="predicted"/>
<organism evidence="2 3">
    <name type="scientific">Xylocopilactobacillus apicola</name>
    <dbReference type="NCBI Taxonomy" id="2932184"/>
    <lineage>
        <taxon>Bacteria</taxon>
        <taxon>Bacillati</taxon>
        <taxon>Bacillota</taxon>
        <taxon>Bacilli</taxon>
        <taxon>Lactobacillales</taxon>
        <taxon>Lactobacillaceae</taxon>
        <taxon>Xylocopilactobacillus</taxon>
    </lineage>
</organism>
<accession>A0AAU9DAX6</accession>
<feature type="compositionally biased region" description="Low complexity" evidence="1">
    <location>
        <begin position="163"/>
        <end position="178"/>
    </location>
</feature>
<keyword evidence="3" id="KW-1185">Reference proteome</keyword>
<feature type="region of interest" description="Disordered" evidence="1">
    <location>
        <begin position="92"/>
        <end position="188"/>
    </location>
</feature>
<name>A0AAU9DAX6_9LACO</name>
<dbReference type="Proteomes" id="UP001321861">
    <property type="component" value="Chromosome"/>
</dbReference>
<gene>
    <name evidence="2" type="ORF">XA3_11460</name>
</gene>